<comment type="caution">
    <text evidence="1">The sequence shown here is derived from an EMBL/GenBank/DDBJ whole genome shotgun (WGS) entry which is preliminary data.</text>
</comment>
<sequence>MGTRFESEFDEKSGEYYWTCSICSETFSSFYFCDFSDFKLHCLNHLEFCKKKELYKLEQMKKNTNSFLVQEYKKKSELLLGQKSLENFL</sequence>
<accession>A0A1F7S2F3</accession>
<dbReference type="AlphaFoldDB" id="A0A1F7S2F3"/>
<dbReference type="EMBL" id="MGDD01000074">
    <property type="protein sequence ID" value="OGL47424.1"/>
    <property type="molecule type" value="Genomic_DNA"/>
</dbReference>
<gene>
    <name evidence="1" type="ORF">A2161_09115</name>
</gene>
<evidence type="ECO:0000313" key="2">
    <source>
        <dbReference type="Proteomes" id="UP000179266"/>
    </source>
</evidence>
<name>A0A1F7S2F3_9BACT</name>
<protein>
    <submittedName>
        <fullName evidence="1">Uncharacterized protein</fullName>
    </submittedName>
</protein>
<proteinExistence type="predicted"/>
<dbReference type="Proteomes" id="UP000179266">
    <property type="component" value="Unassembled WGS sequence"/>
</dbReference>
<reference evidence="1 2" key="1">
    <citation type="journal article" date="2016" name="Nat. Commun.">
        <title>Thousands of microbial genomes shed light on interconnected biogeochemical processes in an aquifer system.</title>
        <authorList>
            <person name="Anantharaman K."/>
            <person name="Brown C.T."/>
            <person name="Hug L.A."/>
            <person name="Sharon I."/>
            <person name="Castelle C.J."/>
            <person name="Probst A.J."/>
            <person name="Thomas B.C."/>
            <person name="Singh A."/>
            <person name="Wilkins M.J."/>
            <person name="Karaoz U."/>
            <person name="Brodie E.L."/>
            <person name="Williams K.H."/>
            <person name="Hubbard S.S."/>
            <person name="Banfield J.F."/>
        </authorList>
    </citation>
    <scope>NUCLEOTIDE SEQUENCE [LARGE SCALE GENOMIC DNA]</scope>
</reference>
<organism evidence="1 2">
    <name type="scientific">Candidatus Schekmanbacteria bacterium RBG_13_48_7</name>
    <dbReference type="NCBI Taxonomy" id="1817878"/>
    <lineage>
        <taxon>Bacteria</taxon>
        <taxon>Candidatus Schekmaniibacteriota</taxon>
    </lineage>
</organism>
<evidence type="ECO:0000313" key="1">
    <source>
        <dbReference type="EMBL" id="OGL47424.1"/>
    </source>
</evidence>